<dbReference type="AlphaFoldDB" id="A0A7X3IGU2"/>
<evidence type="ECO:0000313" key="3">
    <source>
        <dbReference type="Proteomes" id="UP000460318"/>
    </source>
</evidence>
<dbReference type="EMBL" id="WUBI01000001">
    <property type="protein sequence ID" value="MWV42255.1"/>
    <property type="molecule type" value="Genomic_DNA"/>
</dbReference>
<gene>
    <name evidence="2" type="ORF">GRF59_01310</name>
</gene>
<dbReference type="Pfam" id="PF00144">
    <property type="entry name" value="Beta-lactamase"/>
    <property type="match status" value="1"/>
</dbReference>
<evidence type="ECO:0000313" key="2">
    <source>
        <dbReference type="EMBL" id="MWV42255.1"/>
    </source>
</evidence>
<organism evidence="2 3">
    <name type="scientific">Paenibacillus dendrobii</name>
    <dbReference type="NCBI Taxonomy" id="2691084"/>
    <lineage>
        <taxon>Bacteria</taxon>
        <taxon>Bacillati</taxon>
        <taxon>Bacillota</taxon>
        <taxon>Bacilli</taxon>
        <taxon>Bacillales</taxon>
        <taxon>Paenibacillaceae</taxon>
        <taxon>Paenibacillus</taxon>
    </lineage>
</organism>
<keyword evidence="2" id="KW-0378">Hydrolase</keyword>
<reference evidence="2 3" key="1">
    <citation type="submission" date="2019-12" db="EMBL/GenBank/DDBJ databases">
        <title>Paenibacillus sp. nov., an endophytic bacterium isolated from the stem of Dendrobium.</title>
        <authorList>
            <person name="Zhao R."/>
        </authorList>
    </citation>
    <scope>NUCLEOTIDE SEQUENCE [LARGE SCALE GENOMIC DNA]</scope>
    <source>
        <strain evidence="2 3">HJL G12</strain>
    </source>
</reference>
<dbReference type="GO" id="GO:0016787">
    <property type="term" value="F:hydrolase activity"/>
    <property type="evidence" value="ECO:0007669"/>
    <property type="project" value="UniProtKB-KW"/>
</dbReference>
<comment type="caution">
    <text evidence="2">The sequence shown here is derived from an EMBL/GenBank/DDBJ whole genome shotgun (WGS) entry which is preliminary data.</text>
</comment>
<feature type="domain" description="Beta-lactamase-related" evidence="1">
    <location>
        <begin position="1"/>
        <end position="317"/>
    </location>
</feature>
<evidence type="ECO:0000259" key="1">
    <source>
        <dbReference type="Pfam" id="PF00144"/>
    </source>
</evidence>
<keyword evidence="3" id="KW-1185">Reference proteome</keyword>
<dbReference type="InterPro" id="IPR012338">
    <property type="entry name" value="Beta-lactam/transpept-like"/>
</dbReference>
<dbReference type="InterPro" id="IPR001466">
    <property type="entry name" value="Beta-lactam-related"/>
</dbReference>
<dbReference type="Gene3D" id="3.40.710.10">
    <property type="entry name" value="DD-peptidase/beta-lactamase superfamily"/>
    <property type="match status" value="1"/>
</dbReference>
<dbReference type="Proteomes" id="UP000460318">
    <property type="component" value="Unassembled WGS sequence"/>
</dbReference>
<dbReference type="PANTHER" id="PTHR46825">
    <property type="entry name" value="D-ALANYL-D-ALANINE-CARBOXYPEPTIDASE/ENDOPEPTIDASE AMPH"/>
    <property type="match status" value="1"/>
</dbReference>
<proteinExistence type="predicted"/>
<protein>
    <submittedName>
        <fullName evidence="2">Serine hydrolase</fullName>
    </submittedName>
</protein>
<dbReference type="InterPro" id="IPR050491">
    <property type="entry name" value="AmpC-like"/>
</dbReference>
<dbReference type="PANTHER" id="PTHR46825:SF9">
    <property type="entry name" value="BETA-LACTAMASE-RELATED DOMAIN-CONTAINING PROTEIN"/>
    <property type="match status" value="1"/>
</dbReference>
<dbReference type="SUPFAM" id="SSF56601">
    <property type="entry name" value="beta-lactamase/transpeptidase-like"/>
    <property type="match status" value="1"/>
</dbReference>
<accession>A0A7X3IGU2</accession>
<name>A0A7X3IGU2_9BACL</name>
<sequence length="337" mass="36961">MREQKIPGLSMAFIESGRLSRHVCLGELAMGDGQPVRPDTMFNACSISKFAAAMLALVLVEEGVLGLDGEVSDHLVAWRIPEHPMYDTRKVTLRRLLSHQAGFADPKGSFSHYAREHGAPFMAELLGGTTYYRKEPAGLTTEPGSRFIYSDTGYCILQLMIEDVTGESYDDLMREKIFEPLHMNHSRIVTSHSEILPGSAIGHSKDGERLHMPYTVYPYPAAAGLWATPSDLVLLLTELMASLRGEGGIGISARTASEMIVPQGCFQWTGLGVFLDSFNGQLEISSLGWGEGYQCVLIAYPDTGKGAVWMMNADPGVHQSQSLLGEAARQWQEGQFD</sequence>